<evidence type="ECO:0000256" key="1">
    <source>
        <dbReference type="SAM" id="Phobius"/>
    </source>
</evidence>
<feature type="transmembrane region" description="Helical" evidence="1">
    <location>
        <begin position="55"/>
        <end position="83"/>
    </location>
</feature>
<protein>
    <submittedName>
        <fullName evidence="2">Uncharacterized protein</fullName>
    </submittedName>
</protein>
<name>A0A450XFL8_9GAMM</name>
<evidence type="ECO:0000313" key="2">
    <source>
        <dbReference type="EMBL" id="VFK28093.1"/>
    </source>
</evidence>
<keyword evidence="1" id="KW-0472">Membrane</keyword>
<accession>A0A450XFL8</accession>
<keyword evidence="1" id="KW-0812">Transmembrane</keyword>
<keyword evidence="1" id="KW-1133">Transmembrane helix</keyword>
<reference evidence="2" key="1">
    <citation type="submission" date="2019-02" db="EMBL/GenBank/DDBJ databases">
        <authorList>
            <person name="Gruber-Vodicka R. H."/>
            <person name="Seah K. B. B."/>
        </authorList>
    </citation>
    <scope>NUCLEOTIDE SEQUENCE</scope>
    <source>
        <strain evidence="2">BECK_BZ197</strain>
    </source>
</reference>
<gene>
    <name evidence="2" type="ORF">BECKMB1821G_GA0114241_10334</name>
</gene>
<dbReference type="AlphaFoldDB" id="A0A450XFL8"/>
<sequence>MLLPPEPEPVSRWNIFVEEWWHSTRDSVIDGSYRINDEYQFIRTMIASPMKKSKAWIYLAFRIAGISLFIFLKAVFTLIPAVFDSFVGFVARSKRQQ</sequence>
<proteinExistence type="predicted"/>
<organism evidence="2">
    <name type="scientific">Candidatus Kentrum sp. MB</name>
    <dbReference type="NCBI Taxonomy" id="2138164"/>
    <lineage>
        <taxon>Bacteria</taxon>
        <taxon>Pseudomonadati</taxon>
        <taxon>Pseudomonadota</taxon>
        <taxon>Gammaproteobacteria</taxon>
        <taxon>Candidatus Kentrum</taxon>
    </lineage>
</organism>
<dbReference type="EMBL" id="CAADFO010000033">
    <property type="protein sequence ID" value="VFK28093.1"/>
    <property type="molecule type" value="Genomic_DNA"/>
</dbReference>